<proteinExistence type="predicted"/>
<keyword evidence="4" id="KW-1185">Reference proteome</keyword>
<dbReference type="EnsemblPlants" id="PNT67367">
    <property type="protein sequence ID" value="PNT67367"/>
    <property type="gene ID" value="BRADI_3g26298v3"/>
</dbReference>
<dbReference type="Proteomes" id="UP000008810">
    <property type="component" value="Chromosome 3"/>
</dbReference>
<dbReference type="OrthoDB" id="691490at2759"/>
<dbReference type="EMBL" id="CM000882">
    <property type="protein sequence ID" value="PNT67367.1"/>
    <property type="molecule type" value="Genomic_DNA"/>
</dbReference>
<gene>
    <name evidence="2" type="ORF">BRADI_3g26298v3</name>
</gene>
<reference evidence="2" key="2">
    <citation type="submission" date="2017-06" db="EMBL/GenBank/DDBJ databases">
        <title>WGS assembly of Brachypodium distachyon.</title>
        <authorList>
            <consortium name="The International Brachypodium Initiative"/>
            <person name="Lucas S."/>
            <person name="Harmon-Smith M."/>
            <person name="Lail K."/>
            <person name="Tice H."/>
            <person name="Grimwood J."/>
            <person name="Bruce D."/>
            <person name="Barry K."/>
            <person name="Shu S."/>
            <person name="Lindquist E."/>
            <person name="Wang M."/>
            <person name="Pitluck S."/>
            <person name="Vogel J.P."/>
            <person name="Garvin D.F."/>
            <person name="Mockler T.C."/>
            <person name="Schmutz J."/>
            <person name="Rokhsar D."/>
            <person name="Bevan M.W."/>
        </authorList>
    </citation>
    <scope>NUCLEOTIDE SEQUENCE</scope>
    <source>
        <strain evidence="2">Bd21</strain>
    </source>
</reference>
<evidence type="ECO:0000313" key="2">
    <source>
        <dbReference type="EMBL" id="PNT67367.1"/>
    </source>
</evidence>
<organism evidence="2">
    <name type="scientific">Brachypodium distachyon</name>
    <name type="common">Purple false brome</name>
    <name type="synonym">Trachynia distachya</name>
    <dbReference type="NCBI Taxonomy" id="15368"/>
    <lineage>
        <taxon>Eukaryota</taxon>
        <taxon>Viridiplantae</taxon>
        <taxon>Streptophyta</taxon>
        <taxon>Embryophyta</taxon>
        <taxon>Tracheophyta</taxon>
        <taxon>Spermatophyta</taxon>
        <taxon>Magnoliopsida</taxon>
        <taxon>Liliopsida</taxon>
        <taxon>Poales</taxon>
        <taxon>Poaceae</taxon>
        <taxon>BOP clade</taxon>
        <taxon>Pooideae</taxon>
        <taxon>Stipodae</taxon>
        <taxon>Brachypodieae</taxon>
        <taxon>Brachypodium</taxon>
    </lineage>
</organism>
<dbReference type="InParanoid" id="A0A2K2CZA8"/>
<reference evidence="2 3" key="1">
    <citation type="journal article" date="2010" name="Nature">
        <title>Genome sequencing and analysis of the model grass Brachypodium distachyon.</title>
        <authorList>
            <consortium name="International Brachypodium Initiative"/>
        </authorList>
    </citation>
    <scope>NUCLEOTIDE SEQUENCE [LARGE SCALE GENOMIC DNA]</scope>
    <source>
        <strain evidence="2 3">Bd21</strain>
    </source>
</reference>
<dbReference type="Gramene" id="PNT67367">
    <property type="protein sequence ID" value="PNT67367"/>
    <property type="gene ID" value="BRADI_3g26298v3"/>
</dbReference>
<name>A0A2K2CZA8_BRADI</name>
<reference evidence="3" key="3">
    <citation type="submission" date="2018-08" db="UniProtKB">
        <authorList>
            <consortium name="EnsemblPlants"/>
        </authorList>
    </citation>
    <scope>IDENTIFICATION</scope>
    <source>
        <strain evidence="3">cv. Bd21</strain>
    </source>
</reference>
<accession>A0A2K2CZA8</accession>
<evidence type="ECO:0000256" key="1">
    <source>
        <dbReference type="SAM" id="MobiDB-lite"/>
    </source>
</evidence>
<evidence type="ECO:0000313" key="3">
    <source>
        <dbReference type="EnsemblPlants" id="PNT67367"/>
    </source>
</evidence>
<evidence type="ECO:0000313" key="4">
    <source>
        <dbReference type="Proteomes" id="UP000008810"/>
    </source>
</evidence>
<protein>
    <submittedName>
        <fullName evidence="2 3">Uncharacterized protein</fullName>
    </submittedName>
</protein>
<dbReference type="AlphaFoldDB" id="A0A2K2CZA8"/>
<sequence>MDAGEGSSPERQQSGRRRDWSPSPVLPGEKPMQYHPAVLCWCGDKTPRWISWSKNNAGRRYNSGLEVWIFPMA</sequence>
<feature type="region of interest" description="Disordered" evidence="1">
    <location>
        <begin position="1"/>
        <end position="31"/>
    </location>
</feature>